<organism evidence="1">
    <name type="scientific">Oryza glumipatula</name>
    <dbReference type="NCBI Taxonomy" id="40148"/>
    <lineage>
        <taxon>Eukaryota</taxon>
        <taxon>Viridiplantae</taxon>
        <taxon>Streptophyta</taxon>
        <taxon>Embryophyta</taxon>
        <taxon>Tracheophyta</taxon>
        <taxon>Spermatophyta</taxon>
        <taxon>Magnoliopsida</taxon>
        <taxon>Liliopsida</taxon>
        <taxon>Poales</taxon>
        <taxon>Poaceae</taxon>
        <taxon>BOP clade</taxon>
        <taxon>Oryzoideae</taxon>
        <taxon>Oryzeae</taxon>
        <taxon>Oryzinae</taxon>
        <taxon>Oryza</taxon>
    </lineage>
</organism>
<dbReference type="HOGENOM" id="CLU_2363422_0_0_1"/>
<evidence type="ECO:0000313" key="2">
    <source>
        <dbReference type="Proteomes" id="UP000026961"/>
    </source>
</evidence>
<evidence type="ECO:0000313" key="1">
    <source>
        <dbReference type="EnsemblPlants" id="OGLUM04G24660.1"/>
    </source>
</evidence>
<reference evidence="1" key="2">
    <citation type="submission" date="2018-05" db="EMBL/GenBank/DDBJ databases">
        <title>OgluRS3 (Oryza glumaepatula Reference Sequence Version 3).</title>
        <authorList>
            <person name="Zhang J."/>
            <person name="Kudrna D."/>
            <person name="Lee S."/>
            <person name="Talag J."/>
            <person name="Welchert J."/>
            <person name="Wing R.A."/>
        </authorList>
    </citation>
    <scope>NUCLEOTIDE SEQUENCE [LARGE SCALE GENOMIC DNA]</scope>
</reference>
<keyword evidence="2" id="KW-1185">Reference proteome</keyword>
<sequence>MRFMSCCMLRPSANTVRLTVEETLQKRVHACKVFVVGSQRRRVRNWVVFAKRRRRSSRRQHDVLDAFDGEEELPNDEKFKEWKGKALSRMGTLWICHGWMSQVSGST</sequence>
<dbReference type="AlphaFoldDB" id="A0A0D9ZQF4"/>
<dbReference type="Proteomes" id="UP000026961">
    <property type="component" value="Chromosome 4"/>
</dbReference>
<protein>
    <submittedName>
        <fullName evidence="1">Uncharacterized protein</fullName>
    </submittedName>
</protein>
<reference evidence="1" key="1">
    <citation type="submission" date="2015-04" db="UniProtKB">
        <authorList>
            <consortium name="EnsemblPlants"/>
        </authorList>
    </citation>
    <scope>IDENTIFICATION</scope>
</reference>
<dbReference type="EnsemblPlants" id="OGLUM04G24660.1">
    <property type="protein sequence ID" value="OGLUM04G24660.1"/>
    <property type="gene ID" value="OGLUM04G24660"/>
</dbReference>
<name>A0A0D9ZQF4_9ORYZ</name>
<accession>A0A0D9ZQF4</accession>
<proteinExistence type="predicted"/>
<dbReference type="Gramene" id="OGLUM04G24660.1">
    <property type="protein sequence ID" value="OGLUM04G24660.1"/>
    <property type="gene ID" value="OGLUM04G24660"/>
</dbReference>